<dbReference type="OrthoDB" id="690771at2759"/>
<evidence type="ECO:0000313" key="2">
    <source>
        <dbReference type="Proteomes" id="UP000813462"/>
    </source>
</evidence>
<proteinExistence type="predicted"/>
<protein>
    <submittedName>
        <fullName evidence="1">Uncharacterized protein</fullName>
    </submittedName>
</protein>
<comment type="caution">
    <text evidence="1">The sequence shown here is derived from an EMBL/GenBank/DDBJ whole genome shotgun (WGS) entry which is preliminary data.</text>
</comment>
<gene>
    <name evidence="1" type="ORF">FEM48_Zijuj08G0043500</name>
</gene>
<dbReference type="EMBL" id="JAEACU010000008">
    <property type="protein sequence ID" value="KAH7519504.1"/>
    <property type="molecule type" value="Genomic_DNA"/>
</dbReference>
<name>A0A978UWY8_ZIZJJ</name>
<sequence length="135" mass="15153">MKQTTLEGKNRDHKEENEALAKWDCGSPLYDSYELVSLNHLIERHLMAIPSLGGSRRFISQFSHPSCGVIISPSTTVDLGSTKVAKWSSMVACLSEFVGRKVWKKRVFGEWKDKVKKLKLIRPPGSCSSIGFGRK</sequence>
<organism evidence="1 2">
    <name type="scientific">Ziziphus jujuba var. spinosa</name>
    <dbReference type="NCBI Taxonomy" id="714518"/>
    <lineage>
        <taxon>Eukaryota</taxon>
        <taxon>Viridiplantae</taxon>
        <taxon>Streptophyta</taxon>
        <taxon>Embryophyta</taxon>
        <taxon>Tracheophyta</taxon>
        <taxon>Spermatophyta</taxon>
        <taxon>Magnoliopsida</taxon>
        <taxon>eudicotyledons</taxon>
        <taxon>Gunneridae</taxon>
        <taxon>Pentapetalae</taxon>
        <taxon>rosids</taxon>
        <taxon>fabids</taxon>
        <taxon>Rosales</taxon>
        <taxon>Rhamnaceae</taxon>
        <taxon>Paliureae</taxon>
        <taxon>Ziziphus</taxon>
    </lineage>
</organism>
<accession>A0A978UWY8</accession>
<evidence type="ECO:0000313" key="1">
    <source>
        <dbReference type="EMBL" id="KAH7519504.1"/>
    </source>
</evidence>
<dbReference type="Proteomes" id="UP000813462">
    <property type="component" value="Unassembled WGS sequence"/>
</dbReference>
<dbReference type="PANTHER" id="PTHR33978:SF18">
    <property type="entry name" value="OS01G0656300 PROTEIN"/>
    <property type="match status" value="1"/>
</dbReference>
<reference evidence="1" key="1">
    <citation type="journal article" date="2021" name="Front. Plant Sci.">
        <title>Chromosome-Scale Genome Assembly for Chinese Sour Jujube and Insights Into Its Genome Evolution and Domestication Signature.</title>
        <authorList>
            <person name="Shen L.-Y."/>
            <person name="Luo H."/>
            <person name="Wang X.-L."/>
            <person name="Wang X.-M."/>
            <person name="Qiu X.-J."/>
            <person name="Liu H."/>
            <person name="Zhou S.-S."/>
            <person name="Jia K.-H."/>
            <person name="Nie S."/>
            <person name="Bao Y.-T."/>
            <person name="Zhang R.-G."/>
            <person name="Yun Q.-Z."/>
            <person name="Chai Y.-H."/>
            <person name="Lu J.-Y."/>
            <person name="Li Y."/>
            <person name="Zhao S.-W."/>
            <person name="Mao J.-F."/>
            <person name="Jia S.-G."/>
            <person name="Mao Y.-M."/>
        </authorList>
    </citation>
    <scope>NUCLEOTIDE SEQUENCE</scope>
    <source>
        <strain evidence="1">AT0</strain>
        <tissue evidence="1">Leaf</tissue>
    </source>
</reference>
<dbReference type="PANTHER" id="PTHR33978">
    <property type="entry name" value="SERINE/THREONINE-KINASE"/>
    <property type="match status" value="1"/>
</dbReference>
<dbReference type="AlphaFoldDB" id="A0A978UWY8"/>